<feature type="region of interest" description="Disordered" evidence="1">
    <location>
        <begin position="1"/>
        <end position="38"/>
    </location>
</feature>
<evidence type="ECO:0000313" key="3">
    <source>
        <dbReference type="Proteomes" id="UP000736335"/>
    </source>
</evidence>
<protein>
    <submittedName>
        <fullName evidence="2">Uncharacterized protein</fullName>
    </submittedName>
</protein>
<feature type="compositionally biased region" description="Low complexity" evidence="1">
    <location>
        <begin position="1"/>
        <end position="16"/>
    </location>
</feature>
<dbReference type="OrthoDB" id="3143642at2759"/>
<organism evidence="2 3">
    <name type="scientific">Thelephora terrestris</name>
    <dbReference type="NCBI Taxonomy" id="56493"/>
    <lineage>
        <taxon>Eukaryota</taxon>
        <taxon>Fungi</taxon>
        <taxon>Dikarya</taxon>
        <taxon>Basidiomycota</taxon>
        <taxon>Agaricomycotina</taxon>
        <taxon>Agaricomycetes</taxon>
        <taxon>Thelephorales</taxon>
        <taxon>Thelephoraceae</taxon>
        <taxon>Thelephora</taxon>
    </lineage>
</organism>
<evidence type="ECO:0000256" key="1">
    <source>
        <dbReference type="SAM" id="MobiDB-lite"/>
    </source>
</evidence>
<reference evidence="2" key="2">
    <citation type="submission" date="2020-11" db="EMBL/GenBank/DDBJ databases">
        <authorList>
            <consortium name="DOE Joint Genome Institute"/>
            <person name="Kuo A."/>
            <person name="Miyauchi S."/>
            <person name="Kiss E."/>
            <person name="Drula E."/>
            <person name="Kohler A."/>
            <person name="Sanchez-Garcia M."/>
            <person name="Andreopoulos B."/>
            <person name="Barry K.W."/>
            <person name="Bonito G."/>
            <person name="Buee M."/>
            <person name="Carver A."/>
            <person name="Chen C."/>
            <person name="Cichocki N."/>
            <person name="Clum A."/>
            <person name="Culley D."/>
            <person name="Crous P.W."/>
            <person name="Fauchery L."/>
            <person name="Girlanda M."/>
            <person name="Hayes R."/>
            <person name="Keri Z."/>
            <person name="Labutti K."/>
            <person name="Lipzen A."/>
            <person name="Lombard V."/>
            <person name="Magnuson J."/>
            <person name="Maillard F."/>
            <person name="Morin E."/>
            <person name="Murat C."/>
            <person name="Nolan M."/>
            <person name="Ohm R."/>
            <person name="Pangilinan J."/>
            <person name="Pereira M."/>
            <person name="Perotto S."/>
            <person name="Peter M."/>
            <person name="Riley R."/>
            <person name="Sitrit Y."/>
            <person name="Stielow B."/>
            <person name="Szollosi G."/>
            <person name="Zifcakova L."/>
            <person name="Stursova M."/>
            <person name="Spatafora J.W."/>
            <person name="Tedersoo L."/>
            <person name="Vaario L.-M."/>
            <person name="Yamada A."/>
            <person name="Yan M."/>
            <person name="Wang P."/>
            <person name="Xu J."/>
            <person name="Bruns T."/>
            <person name="Baldrian P."/>
            <person name="Vilgalys R."/>
            <person name="Henrissat B."/>
            <person name="Grigoriev I.V."/>
            <person name="Hibbett D."/>
            <person name="Nagy L.G."/>
            <person name="Martin F.M."/>
        </authorList>
    </citation>
    <scope>NUCLEOTIDE SEQUENCE</scope>
    <source>
        <strain evidence="2">UH-Tt-Lm1</strain>
    </source>
</reference>
<dbReference type="AlphaFoldDB" id="A0A9P6HLF4"/>
<sequence>MRSQTTTTTMTSGTQSPPLEATGEHETMGISSVDSPDAKIEVVPDSEQRARTFSLSAATEIMP</sequence>
<proteinExistence type="predicted"/>
<comment type="caution">
    <text evidence="2">The sequence shown here is derived from an EMBL/GenBank/DDBJ whole genome shotgun (WGS) entry which is preliminary data.</text>
</comment>
<keyword evidence="3" id="KW-1185">Reference proteome</keyword>
<reference evidence="2" key="1">
    <citation type="journal article" date="2020" name="Nat. Commun.">
        <title>Large-scale genome sequencing of mycorrhizal fungi provides insights into the early evolution of symbiotic traits.</title>
        <authorList>
            <person name="Miyauchi S."/>
            <person name="Kiss E."/>
            <person name="Kuo A."/>
            <person name="Drula E."/>
            <person name="Kohler A."/>
            <person name="Sanchez-Garcia M."/>
            <person name="Morin E."/>
            <person name="Andreopoulos B."/>
            <person name="Barry K.W."/>
            <person name="Bonito G."/>
            <person name="Buee M."/>
            <person name="Carver A."/>
            <person name="Chen C."/>
            <person name="Cichocki N."/>
            <person name="Clum A."/>
            <person name="Culley D."/>
            <person name="Crous P.W."/>
            <person name="Fauchery L."/>
            <person name="Girlanda M."/>
            <person name="Hayes R.D."/>
            <person name="Keri Z."/>
            <person name="LaButti K."/>
            <person name="Lipzen A."/>
            <person name="Lombard V."/>
            <person name="Magnuson J."/>
            <person name="Maillard F."/>
            <person name="Murat C."/>
            <person name="Nolan M."/>
            <person name="Ohm R.A."/>
            <person name="Pangilinan J."/>
            <person name="Pereira M.F."/>
            <person name="Perotto S."/>
            <person name="Peter M."/>
            <person name="Pfister S."/>
            <person name="Riley R."/>
            <person name="Sitrit Y."/>
            <person name="Stielow J.B."/>
            <person name="Szollosi G."/>
            <person name="Zifcakova L."/>
            <person name="Stursova M."/>
            <person name="Spatafora J.W."/>
            <person name="Tedersoo L."/>
            <person name="Vaario L.M."/>
            <person name="Yamada A."/>
            <person name="Yan M."/>
            <person name="Wang P."/>
            <person name="Xu J."/>
            <person name="Bruns T."/>
            <person name="Baldrian P."/>
            <person name="Vilgalys R."/>
            <person name="Dunand C."/>
            <person name="Henrissat B."/>
            <person name="Grigoriev I.V."/>
            <person name="Hibbett D."/>
            <person name="Nagy L.G."/>
            <person name="Martin F.M."/>
        </authorList>
    </citation>
    <scope>NUCLEOTIDE SEQUENCE</scope>
    <source>
        <strain evidence="2">UH-Tt-Lm1</strain>
    </source>
</reference>
<dbReference type="Proteomes" id="UP000736335">
    <property type="component" value="Unassembled WGS sequence"/>
</dbReference>
<name>A0A9P6HLF4_9AGAM</name>
<gene>
    <name evidence="2" type="ORF">BJ322DRAFT_1045999</name>
</gene>
<accession>A0A9P6HLF4</accession>
<evidence type="ECO:0000313" key="2">
    <source>
        <dbReference type="EMBL" id="KAF9787920.1"/>
    </source>
</evidence>
<dbReference type="EMBL" id="WIUZ02000004">
    <property type="protein sequence ID" value="KAF9787920.1"/>
    <property type="molecule type" value="Genomic_DNA"/>
</dbReference>